<protein>
    <recommendedName>
        <fullName evidence="3">Arrestin-like N-terminal domain-containing protein</fullName>
    </recommendedName>
</protein>
<accession>A0A1E4S1L0</accession>
<gene>
    <name evidence="1" type="ORF">CYBJADRAFT_167936</name>
</gene>
<dbReference type="InterPro" id="IPR014752">
    <property type="entry name" value="Arrestin-like_C"/>
</dbReference>
<reference evidence="1 2" key="1">
    <citation type="journal article" date="2016" name="Proc. Natl. Acad. Sci. U.S.A.">
        <title>Comparative genomics of biotechnologically important yeasts.</title>
        <authorList>
            <person name="Riley R."/>
            <person name="Haridas S."/>
            <person name="Wolfe K.H."/>
            <person name="Lopes M.R."/>
            <person name="Hittinger C.T."/>
            <person name="Goeker M."/>
            <person name="Salamov A.A."/>
            <person name="Wisecaver J.H."/>
            <person name="Long T.M."/>
            <person name="Calvey C.H."/>
            <person name="Aerts A.L."/>
            <person name="Barry K.W."/>
            <person name="Choi C."/>
            <person name="Clum A."/>
            <person name="Coughlan A.Y."/>
            <person name="Deshpande S."/>
            <person name="Douglass A.P."/>
            <person name="Hanson S.J."/>
            <person name="Klenk H.-P."/>
            <person name="LaButti K.M."/>
            <person name="Lapidus A."/>
            <person name="Lindquist E.A."/>
            <person name="Lipzen A.M."/>
            <person name="Meier-Kolthoff J.P."/>
            <person name="Ohm R.A."/>
            <person name="Otillar R.P."/>
            <person name="Pangilinan J.L."/>
            <person name="Peng Y."/>
            <person name="Rokas A."/>
            <person name="Rosa C.A."/>
            <person name="Scheuner C."/>
            <person name="Sibirny A.A."/>
            <person name="Slot J.C."/>
            <person name="Stielow J.B."/>
            <person name="Sun H."/>
            <person name="Kurtzman C.P."/>
            <person name="Blackwell M."/>
            <person name="Grigoriev I.V."/>
            <person name="Jeffries T.W."/>
        </authorList>
    </citation>
    <scope>NUCLEOTIDE SEQUENCE [LARGE SCALE GENOMIC DNA]</scope>
    <source>
        <strain evidence="2">ATCC 18201 / CBS 1600 / BCRC 20928 / JCM 3617 / NBRC 0987 / NRRL Y-1542</strain>
    </source>
</reference>
<dbReference type="EMBL" id="KV453931">
    <property type="protein sequence ID" value="ODV73368.1"/>
    <property type="molecule type" value="Genomic_DNA"/>
</dbReference>
<dbReference type="AlphaFoldDB" id="A0A1E4S1L0"/>
<proteinExistence type="predicted"/>
<dbReference type="RefSeq" id="XP_020070407.1">
    <property type="nucleotide sequence ID" value="XM_020215148.1"/>
</dbReference>
<keyword evidence="2" id="KW-1185">Reference proteome</keyword>
<evidence type="ECO:0008006" key="3">
    <source>
        <dbReference type="Google" id="ProtNLM"/>
    </source>
</evidence>
<name>A0A1E4S1L0_CYBJN</name>
<organism evidence="1 2">
    <name type="scientific">Cyberlindnera jadinii (strain ATCC 18201 / CBS 1600 / BCRC 20928 / JCM 3617 / NBRC 0987 / NRRL Y-1542)</name>
    <name type="common">Torula yeast</name>
    <name type="synonym">Candida utilis</name>
    <dbReference type="NCBI Taxonomy" id="983966"/>
    <lineage>
        <taxon>Eukaryota</taxon>
        <taxon>Fungi</taxon>
        <taxon>Dikarya</taxon>
        <taxon>Ascomycota</taxon>
        <taxon>Saccharomycotina</taxon>
        <taxon>Saccharomycetes</taxon>
        <taxon>Phaffomycetales</taxon>
        <taxon>Phaffomycetaceae</taxon>
        <taxon>Cyberlindnera</taxon>
    </lineage>
</organism>
<evidence type="ECO:0000313" key="1">
    <source>
        <dbReference type="EMBL" id="ODV73368.1"/>
    </source>
</evidence>
<dbReference type="Proteomes" id="UP000094389">
    <property type="component" value="Unassembled WGS sequence"/>
</dbReference>
<sequence length="419" mass="46519">MPVTISGNHYTVKLEVEQPESLSAEGEEAVYTVGEHVVCNVTLQVLTKAVAFKEIAVEFTGHTTVVAHEGLKPLDSDDISTHETVTHRLFTNPLSLLSQAGEFEMTPETGDFTIEPGVYQFKGQFIFPKTAETGTINLSADSYNVKKPKDAGYTTTMVSQLPSTCYFDAMDQDGEKRGYAFVEYAVHLKVTDAKEVQDHFAKLHFVGKSNTKDAGNTATTFTTSNAVYLQGLPLPGEKEKNKLKKLLNGVKHTIFDSELCLGAPLSAKPGETLSLSLRILNNLPDSEKNLVKYVKSFQMSFVTHALIRTQSIPKMVLAKKHDWIKRTNVGQFDFAANRVSDLHLNHVGMELDLAPLIDVPLTIPHTTVNSFHATNLKVYYTIEVFMRLGDLEEEWDQGGIDFKIVRDIVIDDDRHAEGP</sequence>
<evidence type="ECO:0000313" key="2">
    <source>
        <dbReference type="Proteomes" id="UP000094389"/>
    </source>
</evidence>
<dbReference type="GeneID" id="30989544"/>
<dbReference type="Gene3D" id="2.60.40.640">
    <property type="match status" value="1"/>
</dbReference>